<dbReference type="AlphaFoldDB" id="A0A2Z7D522"/>
<organism evidence="1 2">
    <name type="scientific">Dorcoceras hygrometricum</name>
    <dbReference type="NCBI Taxonomy" id="472368"/>
    <lineage>
        <taxon>Eukaryota</taxon>
        <taxon>Viridiplantae</taxon>
        <taxon>Streptophyta</taxon>
        <taxon>Embryophyta</taxon>
        <taxon>Tracheophyta</taxon>
        <taxon>Spermatophyta</taxon>
        <taxon>Magnoliopsida</taxon>
        <taxon>eudicotyledons</taxon>
        <taxon>Gunneridae</taxon>
        <taxon>Pentapetalae</taxon>
        <taxon>asterids</taxon>
        <taxon>lamiids</taxon>
        <taxon>Lamiales</taxon>
        <taxon>Gesneriaceae</taxon>
        <taxon>Didymocarpoideae</taxon>
        <taxon>Trichosporeae</taxon>
        <taxon>Loxocarpinae</taxon>
        <taxon>Dorcoceras</taxon>
    </lineage>
</organism>
<protein>
    <recommendedName>
        <fullName evidence="3">Protein PHLOEM PROTEIN 2-LIKE A10</fullName>
    </recommendedName>
</protein>
<sequence>MAEMVSDSAETISVVSRDLKEFLKSDSDEIPNSLRQLSKIARSEEFSESVIRVSQATTLGILRGYKERNGSMEMQEMDKPGLPDWIMDKLMSRAGTGFVSVIIGSFARNLVLGFYGNGSSGGPSENGHLDVPYMQSSSMTTPGWLDMILDDRCRVLVADSIKTFVGTAVAVYLDKTMDVNFYDDVFSGLTNPKHQNDMKNILVSLCNGMVETLVKTSHQVLTSSKSGPKLGSIDSSSIIDHKEASSLKSKKGLESEASLGKVGESDGSIDLQQSGWISSVSSTLAVPSNRKFLLDVTGRVTFETVRSVIEYFLWRMMEFMKRSLKVVHDEVMERGFEVVRYFGSKSSVILTLCLMLFLHIVGNTRVMLPA</sequence>
<name>A0A2Z7D522_9LAMI</name>
<accession>A0A2Z7D522</accession>
<dbReference type="InterPro" id="IPR019141">
    <property type="entry name" value="DUF2045"/>
</dbReference>
<evidence type="ECO:0008006" key="3">
    <source>
        <dbReference type="Google" id="ProtNLM"/>
    </source>
</evidence>
<dbReference type="PANTHER" id="PTHR21477">
    <property type="entry name" value="ZGC:172139"/>
    <property type="match status" value="1"/>
</dbReference>
<reference evidence="1 2" key="1">
    <citation type="journal article" date="2015" name="Proc. Natl. Acad. Sci. U.S.A.">
        <title>The resurrection genome of Boea hygrometrica: A blueprint for survival of dehydration.</title>
        <authorList>
            <person name="Xiao L."/>
            <person name="Yang G."/>
            <person name="Zhang L."/>
            <person name="Yang X."/>
            <person name="Zhao S."/>
            <person name="Ji Z."/>
            <person name="Zhou Q."/>
            <person name="Hu M."/>
            <person name="Wang Y."/>
            <person name="Chen M."/>
            <person name="Xu Y."/>
            <person name="Jin H."/>
            <person name="Xiao X."/>
            <person name="Hu G."/>
            <person name="Bao F."/>
            <person name="Hu Y."/>
            <person name="Wan P."/>
            <person name="Li L."/>
            <person name="Deng X."/>
            <person name="Kuang T."/>
            <person name="Xiang C."/>
            <person name="Zhu J.K."/>
            <person name="Oliver M.J."/>
            <person name="He Y."/>
        </authorList>
    </citation>
    <scope>NUCLEOTIDE SEQUENCE [LARGE SCALE GENOMIC DNA]</scope>
    <source>
        <strain evidence="2">cv. XS01</strain>
    </source>
</reference>
<gene>
    <name evidence="1" type="ORF">F511_01323</name>
</gene>
<evidence type="ECO:0000313" key="1">
    <source>
        <dbReference type="EMBL" id="KZV54525.1"/>
    </source>
</evidence>
<proteinExistence type="predicted"/>
<dbReference type="OrthoDB" id="1641131at2759"/>
<dbReference type="EMBL" id="KQ989519">
    <property type="protein sequence ID" value="KZV54525.1"/>
    <property type="molecule type" value="Genomic_DNA"/>
</dbReference>
<dbReference type="PANTHER" id="PTHR21477:SF12">
    <property type="entry name" value="PROTEIN PHLOEM PROTEIN 2-LIKE A10"/>
    <property type="match status" value="1"/>
</dbReference>
<keyword evidence="2" id="KW-1185">Reference proteome</keyword>
<dbReference type="Proteomes" id="UP000250235">
    <property type="component" value="Unassembled WGS sequence"/>
</dbReference>
<evidence type="ECO:0000313" key="2">
    <source>
        <dbReference type="Proteomes" id="UP000250235"/>
    </source>
</evidence>